<dbReference type="EMBL" id="JBHRTR010000020">
    <property type="protein sequence ID" value="MFC3227168.1"/>
    <property type="molecule type" value="Genomic_DNA"/>
</dbReference>
<dbReference type="InterPro" id="IPR036291">
    <property type="entry name" value="NAD(P)-bd_dom_sf"/>
</dbReference>
<reference evidence="5" key="1">
    <citation type="journal article" date="2019" name="Int. J. Syst. Evol. Microbiol.">
        <title>The Global Catalogue of Microorganisms (GCM) 10K type strain sequencing project: providing services to taxonomists for standard genome sequencing and annotation.</title>
        <authorList>
            <consortium name="The Broad Institute Genomics Platform"/>
            <consortium name="The Broad Institute Genome Sequencing Center for Infectious Disease"/>
            <person name="Wu L."/>
            <person name="Ma J."/>
        </authorList>
    </citation>
    <scope>NUCLEOTIDE SEQUENCE [LARGE SCALE GENOMIC DNA]</scope>
    <source>
        <strain evidence="5">KCTC 42964</strain>
    </source>
</reference>
<proteinExistence type="inferred from homology"/>
<keyword evidence="5" id="KW-1185">Reference proteome</keyword>
<dbReference type="Proteomes" id="UP001595528">
    <property type="component" value="Unassembled WGS sequence"/>
</dbReference>
<evidence type="ECO:0000259" key="3">
    <source>
        <dbReference type="Pfam" id="PF01370"/>
    </source>
</evidence>
<dbReference type="PANTHER" id="PTHR43000">
    <property type="entry name" value="DTDP-D-GLUCOSE 4,6-DEHYDRATASE-RELATED"/>
    <property type="match status" value="1"/>
</dbReference>
<organism evidence="4 5">
    <name type="scientific">Marinibaculum pumilum</name>
    <dbReference type="NCBI Taxonomy" id="1766165"/>
    <lineage>
        <taxon>Bacteria</taxon>
        <taxon>Pseudomonadati</taxon>
        <taxon>Pseudomonadota</taxon>
        <taxon>Alphaproteobacteria</taxon>
        <taxon>Rhodospirillales</taxon>
        <taxon>Rhodospirillaceae</taxon>
        <taxon>Marinibaculum</taxon>
    </lineage>
</organism>
<name>A0ABV7KXP4_9PROT</name>
<sequence length="300" mass="32243">MLTHRLDKPRDPARVVVVGSGGFIGRTLSELLAGEGVPVLPVDLPGHDLTRDGAGAALAAELRPDDALVFLASLTPDKGRDAGTFRTNLAIAEGVLAALAAAPVAHLLYFSTDGVYPFREALVSEATPAAPVDSYGAMHLAREILARDLAGRLEIPMAVLRATLIYGGRDTHNSYGPNRLRRMAAADGRITLFGEGEEMRDHVYVGDVARLILAVLRRRSAGLLNIATGRSVSYRQLAGMVAARFEAPVEIVGGPRMQAVTHRHFDVTALRRAFPDFRLLPLERGLALAHDEMRRHEGGA</sequence>
<comment type="pathway">
    <text evidence="1">Bacterial outer membrane biogenesis; LPS O-antigen biosynthesis.</text>
</comment>
<evidence type="ECO:0000256" key="2">
    <source>
        <dbReference type="ARBA" id="ARBA00007637"/>
    </source>
</evidence>
<comment type="similarity">
    <text evidence="2">Belongs to the NAD(P)-dependent epimerase/dehydratase family.</text>
</comment>
<dbReference type="CDD" id="cd08946">
    <property type="entry name" value="SDR_e"/>
    <property type="match status" value="1"/>
</dbReference>
<gene>
    <name evidence="4" type="ORF">ACFOGJ_08010</name>
</gene>
<feature type="domain" description="NAD-dependent epimerase/dehydratase" evidence="3">
    <location>
        <begin position="15"/>
        <end position="226"/>
    </location>
</feature>
<dbReference type="RefSeq" id="WP_379899329.1">
    <property type="nucleotide sequence ID" value="NZ_JBHRTR010000020.1"/>
</dbReference>
<evidence type="ECO:0000313" key="5">
    <source>
        <dbReference type="Proteomes" id="UP001595528"/>
    </source>
</evidence>
<evidence type="ECO:0000313" key="4">
    <source>
        <dbReference type="EMBL" id="MFC3227168.1"/>
    </source>
</evidence>
<dbReference type="Pfam" id="PF01370">
    <property type="entry name" value="Epimerase"/>
    <property type="match status" value="1"/>
</dbReference>
<accession>A0ABV7KXP4</accession>
<dbReference type="Gene3D" id="3.40.50.720">
    <property type="entry name" value="NAD(P)-binding Rossmann-like Domain"/>
    <property type="match status" value="1"/>
</dbReference>
<comment type="caution">
    <text evidence="4">The sequence shown here is derived from an EMBL/GenBank/DDBJ whole genome shotgun (WGS) entry which is preliminary data.</text>
</comment>
<evidence type="ECO:0000256" key="1">
    <source>
        <dbReference type="ARBA" id="ARBA00005125"/>
    </source>
</evidence>
<protein>
    <submittedName>
        <fullName evidence="4">NAD-dependent epimerase/dehydratase family protein</fullName>
    </submittedName>
</protein>
<dbReference type="InterPro" id="IPR001509">
    <property type="entry name" value="Epimerase_deHydtase"/>
</dbReference>
<dbReference type="SUPFAM" id="SSF51735">
    <property type="entry name" value="NAD(P)-binding Rossmann-fold domains"/>
    <property type="match status" value="1"/>
</dbReference>